<dbReference type="Gene3D" id="3.90.79.10">
    <property type="entry name" value="Nucleoside Triphosphate Pyrophosphohydrolase"/>
    <property type="match status" value="1"/>
</dbReference>
<feature type="domain" description="Nudix hydrolase" evidence="2">
    <location>
        <begin position="1"/>
        <end position="105"/>
    </location>
</feature>
<comment type="caution">
    <text evidence="3">The sequence shown here is derived from an EMBL/GenBank/DDBJ whole genome shotgun (WGS) entry which is preliminary data.</text>
</comment>
<proteinExistence type="predicted"/>
<evidence type="ECO:0000256" key="1">
    <source>
        <dbReference type="SAM" id="MobiDB-lite"/>
    </source>
</evidence>
<dbReference type="PROSITE" id="PS51462">
    <property type="entry name" value="NUDIX"/>
    <property type="match status" value="1"/>
</dbReference>
<dbReference type="RefSeq" id="WP_378597251.1">
    <property type="nucleotide sequence ID" value="NZ_JBHSNB010000012.1"/>
</dbReference>
<dbReference type="InterPro" id="IPR000086">
    <property type="entry name" value="NUDIX_hydrolase_dom"/>
</dbReference>
<dbReference type="EMBL" id="JBHSNB010000012">
    <property type="protein sequence ID" value="MFC5587285.1"/>
    <property type="molecule type" value="Genomic_DNA"/>
</dbReference>
<sequence length="137" mass="14821">AGILDMDGERAVEAAQRELAEEAQLAASDWSVLVDLFTSPGGLEESLRVYLARDLRPAPRPDGFVVADEETDMGLAWLPLDTLVERVYAGQVQNPTMVAGTLALALAIATGRVERLRPPTAPWPARTLKEARDRKGA</sequence>
<feature type="region of interest" description="Disordered" evidence="1">
    <location>
        <begin position="118"/>
        <end position="137"/>
    </location>
</feature>
<keyword evidence="4" id="KW-1185">Reference proteome</keyword>
<gene>
    <name evidence="3" type="ORF">ACFPOD_19410</name>
</gene>
<name>A0ABW0TFS4_9HYPH</name>
<dbReference type="Pfam" id="PF00293">
    <property type="entry name" value="NUDIX"/>
    <property type="match status" value="1"/>
</dbReference>
<evidence type="ECO:0000259" key="2">
    <source>
        <dbReference type="PROSITE" id="PS51462"/>
    </source>
</evidence>
<protein>
    <submittedName>
        <fullName evidence="3">NUDIX domain-containing protein</fullName>
    </submittedName>
</protein>
<dbReference type="SUPFAM" id="SSF55811">
    <property type="entry name" value="Nudix"/>
    <property type="match status" value="1"/>
</dbReference>
<evidence type="ECO:0000313" key="3">
    <source>
        <dbReference type="EMBL" id="MFC5587285.1"/>
    </source>
</evidence>
<dbReference type="InterPro" id="IPR015797">
    <property type="entry name" value="NUDIX_hydrolase-like_dom_sf"/>
</dbReference>
<feature type="compositionally biased region" description="Basic and acidic residues" evidence="1">
    <location>
        <begin position="127"/>
        <end position="137"/>
    </location>
</feature>
<accession>A0ABW0TFS4</accession>
<evidence type="ECO:0000313" key="4">
    <source>
        <dbReference type="Proteomes" id="UP001596107"/>
    </source>
</evidence>
<feature type="non-terminal residue" evidence="3">
    <location>
        <position position="1"/>
    </location>
</feature>
<reference evidence="4" key="1">
    <citation type="journal article" date="2019" name="Int. J. Syst. Evol. Microbiol.">
        <title>The Global Catalogue of Microorganisms (GCM) 10K type strain sequencing project: providing services to taxonomists for standard genome sequencing and annotation.</title>
        <authorList>
            <consortium name="The Broad Institute Genomics Platform"/>
            <consortium name="The Broad Institute Genome Sequencing Center for Infectious Disease"/>
            <person name="Wu L."/>
            <person name="Ma J."/>
        </authorList>
    </citation>
    <scope>NUCLEOTIDE SEQUENCE [LARGE SCALE GENOMIC DNA]</scope>
    <source>
        <strain evidence="4">JCM 3366</strain>
    </source>
</reference>
<organism evidence="3 4">
    <name type="scientific">Nitratireductor kimnyeongensis</name>
    <dbReference type="NCBI Taxonomy" id="430679"/>
    <lineage>
        <taxon>Bacteria</taxon>
        <taxon>Pseudomonadati</taxon>
        <taxon>Pseudomonadota</taxon>
        <taxon>Alphaproteobacteria</taxon>
        <taxon>Hyphomicrobiales</taxon>
        <taxon>Phyllobacteriaceae</taxon>
        <taxon>Nitratireductor</taxon>
    </lineage>
</organism>
<dbReference type="Proteomes" id="UP001596107">
    <property type="component" value="Unassembled WGS sequence"/>
</dbReference>